<comment type="similarity">
    <text evidence="1">Belongs to the peptidase S1C family.</text>
</comment>
<dbReference type="Gene3D" id="2.40.10.120">
    <property type="match status" value="1"/>
</dbReference>
<dbReference type="SUPFAM" id="SSF50156">
    <property type="entry name" value="PDZ domain-like"/>
    <property type="match status" value="1"/>
</dbReference>
<dbReference type="SMART" id="SM00228">
    <property type="entry name" value="PDZ"/>
    <property type="match status" value="1"/>
</dbReference>
<dbReference type="InterPro" id="IPR001940">
    <property type="entry name" value="Peptidase_S1C"/>
</dbReference>
<dbReference type="PANTHER" id="PTHR22939">
    <property type="entry name" value="SERINE PROTEASE FAMILY S1C HTRA-RELATED"/>
    <property type="match status" value="1"/>
</dbReference>
<dbReference type="Pfam" id="PF13180">
    <property type="entry name" value="PDZ_2"/>
    <property type="match status" value="1"/>
</dbReference>
<gene>
    <name evidence="5" type="ORF">AMJ44_09465</name>
</gene>
<evidence type="ECO:0000256" key="1">
    <source>
        <dbReference type="ARBA" id="ARBA00010541"/>
    </source>
</evidence>
<dbReference type="InterPro" id="IPR001478">
    <property type="entry name" value="PDZ"/>
</dbReference>
<dbReference type="PANTHER" id="PTHR22939:SF129">
    <property type="entry name" value="SERINE PROTEASE HTRA2, MITOCHONDRIAL"/>
    <property type="match status" value="1"/>
</dbReference>
<dbReference type="Proteomes" id="UP000051861">
    <property type="component" value="Unassembled WGS sequence"/>
</dbReference>
<dbReference type="PRINTS" id="PR00834">
    <property type="entry name" value="PROTEASES2C"/>
</dbReference>
<comment type="caution">
    <text evidence="5">The sequence shown here is derived from an EMBL/GenBank/DDBJ whole genome shotgun (WGS) entry which is preliminary data.</text>
</comment>
<accession>A0A0S7XUQ1</accession>
<evidence type="ECO:0000313" key="5">
    <source>
        <dbReference type="EMBL" id="KPJ65801.1"/>
    </source>
</evidence>
<keyword evidence="3" id="KW-0378">Hydrolase</keyword>
<keyword evidence="2" id="KW-0645">Protease</keyword>
<name>A0A0S7XUQ1_UNCSA</name>
<sequence>MKVRILIIVLLVLGLGFGAGITLSQSLASGSAPKILPPEPTTTTLARKLPPGSWGPNTIADIVEKVGDAVVNVDIVKQVKITSPFKNFDRDFGFFGFEFMPEFQDFFKDRVIPQKGAGSGFVIDSKGYILTNEHVVRGADEIKVTSKDGRKFTGKVVGQDASLDLAVIKVDAKDLPTVKLGDSSKIRPGEWVIAIGNPYGFANTVTAGIVSATGRTIEDLGKKNLIQTDAPINPGNSGGPLLDLSGEVIGINVAIVAGAQSIGFAIPINAAKDVIDELIEKGKVIRAWLGVYMRDVDEKIAAYLDLPMAEGVVITEVTKDSPAEKMGIEKYDVIREVDGKKVKTSSEIQEMVQKKKPGDRITIKVYREGKIKELKGRLTERP</sequence>
<dbReference type="InterPro" id="IPR009003">
    <property type="entry name" value="Peptidase_S1_PA"/>
</dbReference>
<dbReference type="GO" id="GO:0006508">
    <property type="term" value="P:proteolysis"/>
    <property type="evidence" value="ECO:0007669"/>
    <property type="project" value="UniProtKB-KW"/>
</dbReference>
<protein>
    <recommendedName>
        <fullName evidence="4">PDZ domain-containing protein</fullName>
    </recommendedName>
</protein>
<dbReference type="EMBL" id="LIZX01000101">
    <property type="protein sequence ID" value="KPJ65801.1"/>
    <property type="molecule type" value="Genomic_DNA"/>
</dbReference>
<dbReference type="SUPFAM" id="SSF50494">
    <property type="entry name" value="Trypsin-like serine proteases"/>
    <property type="match status" value="1"/>
</dbReference>
<dbReference type="GO" id="GO:0004252">
    <property type="term" value="F:serine-type endopeptidase activity"/>
    <property type="evidence" value="ECO:0007669"/>
    <property type="project" value="InterPro"/>
</dbReference>
<dbReference type="AlphaFoldDB" id="A0A0S7XUQ1"/>
<dbReference type="PATRIC" id="fig|1703775.3.peg.334"/>
<evidence type="ECO:0000256" key="2">
    <source>
        <dbReference type="ARBA" id="ARBA00022670"/>
    </source>
</evidence>
<dbReference type="InterPro" id="IPR036034">
    <property type="entry name" value="PDZ_sf"/>
</dbReference>
<dbReference type="PROSITE" id="PS50106">
    <property type="entry name" value="PDZ"/>
    <property type="match status" value="1"/>
</dbReference>
<dbReference type="Gene3D" id="2.30.42.10">
    <property type="match status" value="1"/>
</dbReference>
<evidence type="ECO:0000313" key="6">
    <source>
        <dbReference type="Proteomes" id="UP000051861"/>
    </source>
</evidence>
<evidence type="ECO:0000259" key="4">
    <source>
        <dbReference type="PROSITE" id="PS50106"/>
    </source>
</evidence>
<evidence type="ECO:0000256" key="3">
    <source>
        <dbReference type="ARBA" id="ARBA00022801"/>
    </source>
</evidence>
<feature type="domain" description="PDZ" evidence="4">
    <location>
        <begin position="278"/>
        <end position="369"/>
    </location>
</feature>
<reference evidence="5 6" key="1">
    <citation type="journal article" date="2015" name="Microbiome">
        <title>Genomic resolution of linkages in carbon, nitrogen, and sulfur cycling among widespread estuary sediment bacteria.</title>
        <authorList>
            <person name="Baker B.J."/>
            <person name="Lazar C.S."/>
            <person name="Teske A.P."/>
            <person name="Dick G.J."/>
        </authorList>
    </citation>
    <scope>NUCLEOTIDE SEQUENCE [LARGE SCALE GENOMIC DNA]</scope>
    <source>
        <strain evidence="5">DG_54_3</strain>
    </source>
</reference>
<organism evidence="5 6">
    <name type="scientific">candidate division WOR-1 bacterium DG_54_3</name>
    <dbReference type="NCBI Taxonomy" id="1703775"/>
    <lineage>
        <taxon>Bacteria</taxon>
        <taxon>Bacillati</taxon>
        <taxon>Saganbacteria</taxon>
    </lineage>
</organism>
<proteinExistence type="inferred from homology"/>
<dbReference type="Pfam" id="PF13365">
    <property type="entry name" value="Trypsin_2"/>
    <property type="match status" value="1"/>
</dbReference>